<evidence type="ECO:0000313" key="5">
    <source>
        <dbReference type="Proteomes" id="UP000005240"/>
    </source>
</evidence>
<dbReference type="InterPro" id="IPR041320">
    <property type="entry name" value="CxC1"/>
</dbReference>
<dbReference type="STRING" id="630390.A0A180G4I4"/>
<sequence length="1026" mass="116182">MPGRSNSQAPSRGQSNTRASSQTNTRRQTISTGSSRRRTSRLAKAQEAAAEARRAAFLRLSQRRGLGGLANSFPQESSEESDASEDPSDKGDGQGHYDDTANPFDPAPGSSNIFNPQRNDSGLEEHAEYYCLRRYADRREEISRQWNELNNQVVAAYLLCQQTTLNWTTPPNNYTLPPGVCTCPSNDISIRKVDLLDMLHRHQGKPIPFCKCTPDVVRLIHYGYFACSAEAPRTAFSIRLVQYHHHLWQATAVSASGFIESLSSFLDTRTDSPLLNRGSTHKRRQLRVPFSHCSDLYSRILTSQKKLFEDGLQLTKSDKWANKCPQCFGPQHHEVKSDPTEPDFMIALDGNFQQRHYADASKDNPREEQYPESFILPSKIANDMEALSASEHVAVGINPPCSDQHKAADNTRNGLTWEKCDDNGLFASTCRHDVPLLMINIYKTGEKLYYPISIIRNLLADFPASKVGILYDIGCHLEAHILKQGLLSDRLSDIKFATSVFHAYAHEWACQVKYNPRFNETWGLTDGEGLERFWSFMLPLVSYLRVSTRLHRLLALQSRADYFLEILMGATGDWLKTLRLASDALQILYSTLNPATPGVAYTSSFLEEQWSLEKIFHANFNQRREDQRKKLGELLCLQDDLDEAWGRTTHTIAQAIARANSCGNIADQIARHRLAIGADQIIGDLTRDQSDLLWKVWHSKTELRQRFLGLVEEKQPLFRVCRNGESTTLCTRGNQKLVLAVRKRADQLCACLESYTKRAQAFIAECPLQHPPPLIEYTDLLQLTLDDPFWNDGLFSNVNDPWAIDINTQRGIRLLSRFKHASEEKRRLGWEAWRAMRWAINRHNQVWLYLGQLCQATEQSDIPVALEPMLSHELLSSHLHLADKIKSAKVLAHSNLIAISKLQVKWDEEIVSVIRKTAPQTDDDVLLQLWDSEQQISKITGSLRFGFLSSIPGDIHNGLLSHFIEETDSHIEAENLNCNDGAERNQEDDSDAEGETDNEDDQFDMIAALQIEVNLLENLTQASNVG</sequence>
<dbReference type="Pfam" id="PF18758">
    <property type="entry name" value="KDZ"/>
    <property type="match status" value="1"/>
</dbReference>
<feature type="compositionally biased region" description="Low complexity" evidence="1">
    <location>
        <begin position="42"/>
        <end position="64"/>
    </location>
</feature>
<reference evidence="4" key="4">
    <citation type="submission" date="2025-05" db="UniProtKB">
        <authorList>
            <consortium name="EnsemblFungi"/>
        </authorList>
    </citation>
    <scope>IDENTIFICATION</scope>
    <source>
        <strain evidence="4">isolate 1-1 / race 1 (BBBD)</strain>
    </source>
</reference>
<feature type="compositionally biased region" description="Acidic residues" evidence="1">
    <location>
        <begin position="988"/>
        <end position="1003"/>
    </location>
</feature>
<feature type="domain" description="CxC1-like cysteine cluster associated with KDZ transposases" evidence="2">
    <location>
        <begin position="166"/>
        <end position="270"/>
    </location>
</feature>
<evidence type="ECO:0000259" key="2">
    <source>
        <dbReference type="Pfam" id="PF18802"/>
    </source>
</evidence>
<dbReference type="PANTHER" id="PTHR33096">
    <property type="entry name" value="CXC2 DOMAIN-CONTAINING PROTEIN"/>
    <property type="match status" value="1"/>
</dbReference>
<name>A0A180G4I4_PUCT1</name>
<feature type="compositionally biased region" description="Polar residues" evidence="1">
    <location>
        <begin position="1"/>
        <end position="24"/>
    </location>
</feature>
<feature type="compositionally biased region" description="Polar residues" evidence="1">
    <location>
        <begin position="109"/>
        <end position="120"/>
    </location>
</feature>
<evidence type="ECO:0000313" key="3">
    <source>
        <dbReference type="EMBL" id="OAV87551.1"/>
    </source>
</evidence>
<dbReference type="Proteomes" id="UP000005240">
    <property type="component" value="Unassembled WGS sequence"/>
</dbReference>
<dbReference type="Pfam" id="PF18802">
    <property type="entry name" value="CxC1"/>
    <property type="match status" value="1"/>
</dbReference>
<proteinExistence type="predicted"/>
<evidence type="ECO:0000313" key="4">
    <source>
        <dbReference type="EnsemblFungi" id="PTTG_03548-t43_1-p1"/>
    </source>
</evidence>
<reference evidence="3" key="1">
    <citation type="submission" date="2009-11" db="EMBL/GenBank/DDBJ databases">
        <authorList>
            <consortium name="The Broad Institute Genome Sequencing Platform"/>
            <person name="Ward D."/>
            <person name="Feldgarden M."/>
            <person name="Earl A."/>
            <person name="Young S.K."/>
            <person name="Zeng Q."/>
            <person name="Koehrsen M."/>
            <person name="Alvarado L."/>
            <person name="Berlin A."/>
            <person name="Bochicchio J."/>
            <person name="Borenstein D."/>
            <person name="Chapman S.B."/>
            <person name="Chen Z."/>
            <person name="Engels R."/>
            <person name="Freedman E."/>
            <person name="Gellesch M."/>
            <person name="Goldberg J."/>
            <person name="Griggs A."/>
            <person name="Gujja S."/>
            <person name="Heilman E."/>
            <person name="Heiman D."/>
            <person name="Hepburn T."/>
            <person name="Howarth C."/>
            <person name="Jen D."/>
            <person name="Larson L."/>
            <person name="Lewis B."/>
            <person name="Mehta T."/>
            <person name="Park D."/>
            <person name="Pearson M."/>
            <person name="Roberts A."/>
            <person name="Saif S."/>
            <person name="Shea T."/>
            <person name="Shenoy N."/>
            <person name="Sisk P."/>
            <person name="Stolte C."/>
            <person name="Sykes S."/>
            <person name="Thomson T."/>
            <person name="Walk T."/>
            <person name="White J."/>
            <person name="Yandava C."/>
            <person name="Izard J."/>
            <person name="Baranova O.V."/>
            <person name="Blanton J.M."/>
            <person name="Tanner A.C."/>
            <person name="Dewhirst F.E."/>
            <person name="Haas B."/>
            <person name="Nusbaum C."/>
            <person name="Birren B."/>
        </authorList>
    </citation>
    <scope>NUCLEOTIDE SEQUENCE [LARGE SCALE GENOMIC DNA]</scope>
    <source>
        <strain evidence="3">1-1 BBBD Race 1</strain>
    </source>
</reference>
<feature type="compositionally biased region" description="Low complexity" evidence="1">
    <location>
        <begin position="25"/>
        <end position="34"/>
    </location>
</feature>
<gene>
    <name evidence="3" type="ORF">PTTG_03548</name>
</gene>
<dbReference type="EnsemblFungi" id="PTTG_03548-t43_1">
    <property type="protein sequence ID" value="PTTG_03548-t43_1-p1"/>
    <property type="gene ID" value="PTTG_03548"/>
</dbReference>
<feature type="region of interest" description="Disordered" evidence="1">
    <location>
        <begin position="978"/>
        <end position="1003"/>
    </location>
</feature>
<accession>A0A180G4I4</accession>
<dbReference type="EMBL" id="ADAS02000360">
    <property type="protein sequence ID" value="OAV87551.1"/>
    <property type="molecule type" value="Genomic_DNA"/>
</dbReference>
<feature type="region of interest" description="Disordered" evidence="1">
    <location>
        <begin position="1"/>
        <end position="120"/>
    </location>
</feature>
<dbReference type="InterPro" id="IPR040521">
    <property type="entry name" value="KDZ"/>
</dbReference>
<keyword evidence="5" id="KW-1185">Reference proteome</keyword>
<dbReference type="VEuPathDB" id="FungiDB:PTTG_03548"/>
<reference evidence="4 5" key="3">
    <citation type="journal article" date="2017" name="G3 (Bethesda)">
        <title>Comparative analysis highlights variable genome content of wheat rusts and divergence of the mating loci.</title>
        <authorList>
            <person name="Cuomo C.A."/>
            <person name="Bakkeren G."/>
            <person name="Khalil H.B."/>
            <person name="Panwar V."/>
            <person name="Joly D."/>
            <person name="Linning R."/>
            <person name="Sakthikumar S."/>
            <person name="Song X."/>
            <person name="Adiconis X."/>
            <person name="Fan L."/>
            <person name="Goldberg J.M."/>
            <person name="Levin J.Z."/>
            <person name="Young S."/>
            <person name="Zeng Q."/>
            <person name="Anikster Y."/>
            <person name="Bruce M."/>
            <person name="Wang M."/>
            <person name="Yin C."/>
            <person name="McCallum B."/>
            <person name="Szabo L.J."/>
            <person name="Hulbert S."/>
            <person name="Chen X."/>
            <person name="Fellers J.P."/>
        </authorList>
    </citation>
    <scope>NUCLEOTIDE SEQUENCE</scope>
    <source>
        <strain evidence="4">isolate 1-1 / race 1 (BBBD)</strain>
        <strain evidence="5">Isolate 1-1 / race 1 (BBBD)</strain>
    </source>
</reference>
<protein>
    <submittedName>
        <fullName evidence="4">CxC1 domain-containing protein</fullName>
    </submittedName>
</protein>
<dbReference type="PANTHER" id="PTHR33096:SF1">
    <property type="entry name" value="CXC1-LIKE CYSTEINE CLUSTER ASSOCIATED WITH KDZ TRANSPOSASES DOMAIN-CONTAINING PROTEIN"/>
    <property type="match status" value="1"/>
</dbReference>
<evidence type="ECO:0000256" key="1">
    <source>
        <dbReference type="SAM" id="MobiDB-lite"/>
    </source>
</evidence>
<feature type="compositionally biased region" description="Basic and acidic residues" evidence="1">
    <location>
        <begin position="87"/>
        <end position="99"/>
    </location>
</feature>
<feature type="compositionally biased region" description="Acidic residues" evidence="1">
    <location>
        <begin position="77"/>
        <end position="86"/>
    </location>
</feature>
<organism evidence="3">
    <name type="scientific">Puccinia triticina (isolate 1-1 / race 1 (BBBD))</name>
    <name type="common">Brown leaf rust fungus</name>
    <dbReference type="NCBI Taxonomy" id="630390"/>
    <lineage>
        <taxon>Eukaryota</taxon>
        <taxon>Fungi</taxon>
        <taxon>Dikarya</taxon>
        <taxon>Basidiomycota</taxon>
        <taxon>Pucciniomycotina</taxon>
        <taxon>Pucciniomycetes</taxon>
        <taxon>Pucciniales</taxon>
        <taxon>Pucciniaceae</taxon>
        <taxon>Puccinia</taxon>
    </lineage>
</organism>
<dbReference type="AlphaFoldDB" id="A0A180G4I4"/>
<reference evidence="3" key="2">
    <citation type="submission" date="2016-05" db="EMBL/GenBank/DDBJ databases">
        <title>Comparative analysis highlights variable genome content of wheat rusts and divergence of the mating loci.</title>
        <authorList>
            <person name="Cuomo C.A."/>
            <person name="Bakkeren G."/>
            <person name="Szabo L."/>
            <person name="Khalil H."/>
            <person name="Joly D."/>
            <person name="Goldberg J."/>
            <person name="Young S."/>
            <person name="Zeng Q."/>
            <person name="Fellers J."/>
        </authorList>
    </citation>
    <scope>NUCLEOTIDE SEQUENCE [LARGE SCALE GENOMIC DNA]</scope>
    <source>
        <strain evidence="3">1-1 BBBD Race 1</strain>
    </source>
</reference>
<dbReference type="OrthoDB" id="2507164at2759"/>